<sequence length="86" mass="9896">KKVPEMDDDTVIGFLDESSPQTTSNTQRLWSFTKPTIYKNTTKLRANSFGFYTLNGNSVIDFKEHSKKEDVCEFLAEIKDKNYCCS</sequence>
<reference evidence="1" key="1">
    <citation type="journal article" date="2021" name="mSystems">
        <title>Bacteria and Archaea Synergistically Convert Glycine Betaine to Biogenic Methane in the Formosa Cold Seep of the South China Sea.</title>
        <authorList>
            <person name="Li L."/>
            <person name="Zhang W."/>
            <person name="Zhang S."/>
            <person name="Song L."/>
            <person name="Sun Q."/>
            <person name="Zhang H."/>
            <person name="Xiang H."/>
            <person name="Dong X."/>
        </authorList>
    </citation>
    <scope>NUCLEOTIDE SEQUENCE</scope>
    <source>
        <strain evidence="1">LLY</strain>
    </source>
</reference>
<organism evidence="1 2">
    <name type="scientific">Methanococcoides seepicolus</name>
    <dbReference type="NCBI Taxonomy" id="2828780"/>
    <lineage>
        <taxon>Archaea</taxon>
        <taxon>Methanobacteriati</taxon>
        <taxon>Methanobacteriota</taxon>
        <taxon>Stenosarchaea group</taxon>
        <taxon>Methanomicrobia</taxon>
        <taxon>Methanosarcinales</taxon>
        <taxon>Methanosarcinaceae</taxon>
        <taxon>Methanococcoides</taxon>
    </lineage>
</organism>
<accession>A0A9E4ZGZ9</accession>
<protein>
    <submittedName>
        <fullName evidence="1">IS630 family transposase</fullName>
    </submittedName>
</protein>
<dbReference type="AlphaFoldDB" id="A0A9E4ZGZ9"/>
<gene>
    <name evidence="1" type="ORF">KDK67_13135</name>
</gene>
<proteinExistence type="predicted"/>
<dbReference type="EMBL" id="JAGSOI010000090">
    <property type="protein sequence ID" value="MCM1987906.1"/>
    <property type="molecule type" value="Genomic_DNA"/>
</dbReference>
<name>A0A9E4ZGZ9_9EURY</name>
<comment type="caution">
    <text evidence="1">The sequence shown here is derived from an EMBL/GenBank/DDBJ whole genome shotgun (WGS) entry which is preliminary data.</text>
</comment>
<keyword evidence="2" id="KW-1185">Reference proteome</keyword>
<dbReference type="Proteomes" id="UP001056766">
    <property type="component" value="Unassembled WGS sequence"/>
</dbReference>
<feature type="non-terminal residue" evidence="1">
    <location>
        <position position="1"/>
    </location>
</feature>
<reference evidence="1" key="2">
    <citation type="submission" date="2021-04" db="EMBL/GenBank/DDBJ databases">
        <authorList>
            <person name="Dong X."/>
        </authorList>
    </citation>
    <scope>NUCLEOTIDE SEQUENCE</scope>
    <source>
        <strain evidence="1">LLY</strain>
    </source>
</reference>
<evidence type="ECO:0000313" key="2">
    <source>
        <dbReference type="Proteomes" id="UP001056766"/>
    </source>
</evidence>
<evidence type="ECO:0000313" key="1">
    <source>
        <dbReference type="EMBL" id="MCM1987906.1"/>
    </source>
</evidence>